<evidence type="ECO:0000313" key="1">
    <source>
        <dbReference type="EMBL" id="JAW14958.1"/>
    </source>
</evidence>
<reference evidence="1" key="1">
    <citation type="journal article" date="2018" name="PLoS Negl. Trop. Dis.">
        <title>An insight into the salivary gland and fat body transcriptome of Panstrongylus lignarius (Hemiptera: Heteroptera), the main vector of Chagas disease in Peru.</title>
        <authorList>
            <person name="Nevoa J.C."/>
            <person name="Mendes M.T."/>
            <person name="da Silva M.V."/>
            <person name="Soares S.C."/>
            <person name="Oliveira C.J.F."/>
            <person name="Ribeiro J.M.C."/>
        </authorList>
    </citation>
    <scope>NUCLEOTIDE SEQUENCE</scope>
</reference>
<organism evidence="1">
    <name type="scientific">Panstrongylus lignarius</name>
    <dbReference type="NCBI Taxonomy" id="156445"/>
    <lineage>
        <taxon>Eukaryota</taxon>
        <taxon>Metazoa</taxon>
        <taxon>Ecdysozoa</taxon>
        <taxon>Arthropoda</taxon>
        <taxon>Hexapoda</taxon>
        <taxon>Insecta</taxon>
        <taxon>Pterygota</taxon>
        <taxon>Neoptera</taxon>
        <taxon>Paraneoptera</taxon>
        <taxon>Hemiptera</taxon>
        <taxon>Heteroptera</taxon>
        <taxon>Panheteroptera</taxon>
        <taxon>Cimicomorpha</taxon>
        <taxon>Reduviidae</taxon>
        <taxon>Triatominae</taxon>
        <taxon>Panstrongylus</taxon>
    </lineage>
</organism>
<accession>A0A224XY81</accession>
<protein>
    <submittedName>
        <fullName evidence="1">Uncharacterized protein</fullName>
    </submittedName>
</protein>
<name>A0A224XY81_9HEMI</name>
<dbReference type="AlphaFoldDB" id="A0A224XY81"/>
<proteinExistence type="predicted"/>
<sequence>MAVYSCGIGSGCWIFSIWLEKGIIRGCDGTLSLTFTCLSPTAKSTYRINQSYIEKKRSEKNERINKRTYQDHHLYTKKWKHNNRLLSVVYIINMFS</sequence>
<dbReference type="EMBL" id="GFTR01001468">
    <property type="protein sequence ID" value="JAW14958.1"/>
    <property type="molecule type" value="Transcribed_RNA"/>
</dbReference>